<accession>A0ABD1B926</accession>
<dbReference type="PANTHER" id="PTHR11266:SF88">
    <property type="entry name" value="PROTEIN SYM1-LIKE"/>
    <property type="match status" value="1"/>
</dbReference>
<evidence type="ECO:0000256" key="1">
    <source>
        <dbReference type="ARBA" id="ARBA00004141"/>
    </source>
</evidence>
<evidence type="ECO:0000313" key="7">
    <source>
        <dbReference type="EMBL" id="KAL1208420.1"/>
    </source>
</evidence>
<evidence type="ECO:0000256" key="6">
    <source>
        <dbReference type="RuleBase" id="RU363053"/>
    </source>
</evidence>
<organism evidence="7 8">
    <name type="scientific">Cardamine amara subsp. amara</name>
    <dbReference type="NCBI Taxonomy" id="228776"/>
    <lineage>
        <taxon>Eukaryota</taxon>
        <taxon>Viridiplantae</taxon>
        <taxon>Streptophyta</taxon>
        <taxon>Embryophyta</taxon>
        <taxon>Tracheophyta</taxon>
        <taxon>Spermatophyta</taxon>
        <taxon>Magnoliopsida</taxon>
        <taxon>eudicotyledons</taxon>
        <taxon>Gunneridae</taxon>
        <taxon>Pentapetalae</taxon>
        <taxon>rosids</taxon>
        <taxon>malvids</taxon>
        <taxon>Brassicales</taxon>
        <taxon>Brassicaceae</taxon>
        <taxon>Cardamineae</taxon>
        <taxon>Cardamine</taxon>
    </lineage>
</organism>
<gene>
    <name evidence="7" type="ORF">V5N11_020210</name>
</gene>
<keyword evidence="8" id="KW-1185">Reference proteome</keyword>
<dbReference type="Proteomes" id="UP001558713">
    <property type="component" value="Unassembled WGS sequence"/>
</dbReference>
<keyword evidence="4" id="KW-1133">Transmembrane helix</keyword>
<name>A0ABD1B926_CARAN</name>
<evidence type="ECO:0000256" key="4">
    <source>
        <dbReference type="ARBA" id="ARBA00022989"/>
    </source>
</evidence>
<reference evidence="7 8" key="1">
    <citation type="submission" date="2024-04" db="EMBL/GenBank/DDBJ databases">
        <title>Genome assembly C_amara_ONT_v2.</title>
        <authorList>
            <person name="Yant L."/>
            <person name="Moore C."/>
            <person name="Slenker M."/>
        </authorList>
    </citation>
    <scope>NUCLEOTIDE SEQUENCE [LARGE SCALE GENOMIC DNA]</scope>
    <source>
        <tissue evidence="7">Leaf</tissue>
    </source>
</reference>
<evidence type="ECO:0000256" key="5">
    <source>
        <dbReference type="ARBA" id="ARBA00023136"/>
    </source>
</evidence>
<dbReference type="InterPro" id="IPR007248">
    <property type="entry name" value="Mpv17_PMP22"/>
</dbReference>
<comment type="caution">
    <text evidence="7">The sequence shown here is derived from an EMBL/GenBank/DDBJ whole genome shotgun (WGS) entry which is preliminary data.</text>
</comment>
<comment type="similarity">
    <text evidence="2 6">Belongs to the peroxisomal membrane protein PXMP2/4 family.</text>
</comment>
<comment type="subcellular location">
    <subcellularLocation>
        <location evidence="1">Membrane</location>
        <topology evidence="1">Multi-pass membrane protein</topology>
    </subcellularLocation>
</comment>
<dbReference type="GO" id="GO:0016020">
    <property type="term" value="C:membrane"/>
    <property type="evidence" value="ECO:0007669"/>
    <property type="project" value="UniProtKB-SubCell"/>
</dbReference>
<evidence type="ECO:0000256" key="3">
    <source>
        <dbReference type="ARBA" id="ARBA00022692"/>
    </source>
</evidence>
<evidence type="ECO:0000313" key="8">
    <source>
        <dbReference type="Proteomes" id="UP001558713"/>
    </source>
</evidence>
<dbReference type="Pfam" id="PF04117">
    <property type="entry name" value="Mpv17_PMP22"/>
    <property type="match status" value="1"/>
</dbReference>
<evidence type="ECO:0000256" key="2">
    <source>
        <dbReference type="ARBA" id="ARBA00006824"/>
    </source>
</evidence>
<sequence length="259" mass="29472">MNIVGLSKRLFTSPRFSDRRSLHGINNALVETVFAARNPILGFSSRSFHHLRKAGNFVAPRVFIISRNLSTNASSSSSKQPAFLRWYLKKLDSHPFMTKSITTSLIYMAADLTSQMITMPPSGSFDLMRTARMASFGLLFLGPSQHVWFSYLSRILPKRDVLTTFKKIMMGQVLFGPCSNTVFYSYNAALQGENSEEIFARLKRDLLPTLRNGLLYWPLCDFVTFKYVPVHLQPLMNSSCAYIWTIYLTYMANQTKADS</sequence>
<dbReference type="PANTHER" id="PTHR11266">
    <property type="entry name" value="PEROXISOMAL MEMBRANE PROTEIN 2, PXMP2 MPV17"/>
    <property type="match status" value="1"/>
</dbReference>
<keyword evidence="3" id="KW-0812">Transmembrane</keyword>
<dbReference type="EMBL" id="JBANAX010000449">
    <property type="protein sequence ID" value="KAL1208420.1"/>
    <property type="molecule type" value="Genomic_DNA"/>
</dbReference>
<protein>
    <submittedName>
        <fullName evidence="7">Peroxisomal membrane protein PMP22</fullName>
    </submittedName>
</protein>
<proteinExistence type="inferred from homology"/>
<dbReference type="AlphaFoldDB" id="A0ABD1B926"/>
<keyword evidence="5" id="KW-0472">Membrane</keyword>